<dbReference type="Proteomes" id="UP000295391">
    <property type="component" value="Unassembled WGS sequence"/>
</dbReference>
<feature type="domain" description="L,D-TPase catalytic" evidence="11">
    <location>
        <begin position="90"/>
        <end position="219"/>
    </location>
</feature>
<dbReference type="GO" id="GO:0005576">
    <property type="term" value="C:extracellular region"/>
    <property type="evidence" value="ECO:0007669"/>
    <property type="project" value="TreeGrafter"/>
</dbReference>
<dbReference type="GO" id="GO:0071555">
    <property type="term" value="P:cell wall organization"/>
    <property type="evidence" value="ECO:0007669"/>
    <property type="project" value="UniProtKB-UniRule"/>
</dbReference>
<evidence type="ECO:0000256" key="7">
    <source>
        <dbReference type="ARBA" id="ARBA00022984"/>
    </source>
</evidence>
<evidence type="ECO:0000256" key="10">
    <source>
        <dbReference type="SAM" id="SignalP"/>
    </source>
</evidence>
<evidence type="ECO:0000256" key="2">
    <source>
        <dbReference type="ARBA" id="ARBA00005992"/>
    </source>
</evidence>
<comment type="pathway">
    <text evidence="1 9">Cell wall biogenesis; peptidoglycan biosynthesis.</text>
</comment>
<keyword evidence="13" id="KW-1185">Reference proteome</keyword>
<evidence type="ECO:0000313" key="13">
    <source>
        <dbReference type="Proteomes" id="UP000295391"/>
    </source>
</evidence>
<dbReference type="AlphaFoldDB" id="A0A4R6VP61"/>
<keyword evidence="7 9" id="KW-0573">Peptidoglycan synthesis</keyword>
<dbReference type="RefSeq" id="WP_208111179.1">
    <property type="nucleotide sequence ID" value="NZ_SNYR01000002.1"/>
</dbReference>
<comment type="similarity">
    <text evidence="2">Belongs to the YkuD family.</text>
</comment>
<organism evidence="12 13">
    <name type="scientific">Maritalea mobilis</name>
    <dbReference type="NCBI Taxonomy" id="483324"/>
    <lineage>
        <taxon>Bacteria</taxon>
        <taxon>Pseudomonadati</taxon>
        <taxon>Pseudomonadota</taxon>
        <taxon>Alphaproteobacteria</taxon>
        <taxon>Hyphomicrobiales</taxon>
        <taxon>Devosiaceae</taxon>
        <taxon>Maritalea</taxon>
    </lineage>
</organism>
<dbReference type="InterPro" id="IPR005490">
    <property type="entry name" value="LD_TPept_cat_dom"/>
</dbReference>
<keyword evidence="4" id="KW-0808">Transferase</keyword>
<dbReference type="GO" id="GO:0008360">
    <property type="term" value="P:regulation of cell shape"/>
    <property type="evidence" value="ECO:0007669"/>
    <property type="project" value="UniProtKB-UniRule"/>
</dbReference>
<dbReference type="GO" id="GO:0018104">
    <property type="term" value="P:peptidoglycan-protein cross-linking"/>
    <property type="evidence" value="ECO:0007669"/>
    <property type="project" value="TreeGrafter"/>
</dbReference>
<dbReference type="InterPro" id="IPR038063">
    <property type="entry name" value="Transpep_catalytic_dom"/>
</dbReference>
<keyword evidence="10" id="KW-0732">Signal</keyword>
<dbReference type="GO" id="GO:0071972">
    <property type="term" value="F:peptidoglycan L,D-transpeptidase activity"/>
    <property type="evidence" value="ECO:0007669"/>
    <property type="project" value="TreeGrafter"/>
</dbReference>
<keyword evidence="5" id="KW-0378">Hydrolase</keyword>
<dbReference type="Pfam" id="PF03734">
    <property type="entry name" value="YkuD"/>
    <property type="match status" value="1"/>
</dbReference>
<reference evidence="12 13" key="1">
    <citation type="submission" date="2019-03" db="EMBL/GenBank/DDBJ databases">
        <title>Genomic Encyclopedia of Type Strains, Phase III (KMG-III): the genomes of soil and plant-associated and newly described type strains.</title>
        <authorList>
            <person name="Whitman W."/>
        </authorList>
    </citation>
    <scope>NUCLEOTIDE SEQUENCE [LARGE SCALE GENOMIC DNA]</scope>
    <source>
        <strain evidence="12 13">CGMCC 1.7002</strain>
    </source>
</reference>
<evidence type="ECO:0000256" key="5">
    <source>
        <dbReference type="ARBA" id="ARBA00022801"/>
    </source>
</evidence>
<protein>
    <submittedName>
        <fullName evidence="12">L,D-transpeptidase-like protein</fullName>
    </submittedName>
</protein>
<dbReference type="UniPathway" id="UPA00219"/>
<evidence type="ECO:0000259" key="11">
    <source>
        <dbReference type="PROSITE" id="PS52029"/>
    </source>
</evidence>
<dbReference type="GO" id="GO:0016757">
    <property type="term" value="F:glycosyltransferase activity"/>
    <property type="evidence" value="ECO:0007669"/>
    <property type="project" value="UniProtKB-KW"/>
</dbReference>
<dbReference type="CDD" id="cd16913">
    <property type="entry name" value="YkuD_like"/>
    <property type="match status" value="1"/>
</dbReference>
<dbReference type="PANTHER" id="PTHR30582:SF24">
    <property type="entry name" value="L,D-TRANSPEPTIDASE ERFK_SRFK-RELATED"/>
    <property type="match status" value="1"/>
</dbReference>
<evidence type="ECO:0000256" key="4">
    <source>
        <dbReference type="ARBA" id="ARBA00022679"/>
    </source>
</evidence>
<feature type="chain" id="PRO_5020605067" evidence="10">
    <location>
        <begin position="30"/>
        <end position="219"/>
    </location>
</feature>
<dbReference type="FunFam" id="2.40.440.10:FF:000002">
    <property type="entry name" value="L,D-transpeptidase ErfK/SrfK"/>
    <property type="match status" value="1"/>
</dbReference>
<feature type="active site" description="Proton donor/acceptor" evidence="9">
    <location>
        <position position="179"/>
    </location>
</feature>
<name>A0A4R6VP61_9HYPH</name>
<dbReference type="SUPFAM" id="SSF141523">
    <property type="entry name" value="L,D-transpeptidase catalytic domain-like"/>
    <property type="match status" value="1"/>
</dbReference>
<proteinExistence type="inferred from homology"/>
<gene>
    <name evidence="12" type="ORF">ATL17_2019</name>
</gene>
<evidence type="ECO:0000256" key="9">
    <source>
        <dbReference type="PROSITE-ProRule" id="PRU01373"/>
    </source>
</evidence>
<dbReference type="PROSITE" id="PS52029">
    <property type="entry name" value="LD_TPASE"/>
    <property type="match status" value="1"/>
</dbReference>
<evidence type="ECO:0000256" key="6">
    <source>
        <dbReference type="ARBA" id="ARBA00022960"/>
    </source>
</evidence>
<dbReference type="Gene3D" id="2.40.440.10">
    <property type="entry name" value="L,D-transpeptidase catalytic domain-like"/>
    <property type="match status" value="1"/>
</dbReference>
<evidence type="ECO:0000256" key="1">
    <source>
        <dbReference type="ARBA" id="ARBA00004752"/>
    </source>
</evidence>
<evidence type="ECO:0000256" key="3">
    <source>
        <dbReference type="ARBA" id="ARBA00022676"/>
    </source>
</evidence>
<keyword evidence="6 9" id="KW-0133">Cell shape</keyword>
<dbReference type="EMBL" id="SNYR01000002">
    <property type="protein sequence ID" value="TDQ64010.1"/>
    <property type="molecule type" value="Genomic_DNA"/>
</dbReference>
<dbReference type="InterPro" id="IPR050979">
    <property type="entry name" value="LD-transpeptidase"/>
</dbReference>
<evidence type="ECO:0000313" key="12">
    <source>
        <dbReference type="EMBL" id="TDQ64010.1"/>
    </source>
</evidence>
<keyword evidence="8 9" id="KW-0961">Cell wall biogenesis/degradation</keyword>
<feature type="signal peptide" evidence="10">
    <location>
        <begin position="1"/>
        <end position="29"/>
    </location>
</feature>
<accession>A0A4R6VP61</accession>
<feature type="active site" description="Nucleophile" evidence="9">
    <location>
        <position position="195"/>
    </location>
</feature>
<sequence>MRISKFKQAIVATAMASLFALGVGQSAIAGNNGLVKSKDSFGQTIYVAPPSGMTVTTGTPRNGLQVQNKYGQHPQYLRQVVAYNSGEAKGTIIVDTTARYLYLILGKGRAMRYGIGVARDGFEWNGTHRITAKKEWPSWTPPAEMRKRQPELPAFMPGGINNPLGARALYIGNTLYRLHGTTQPWSIGRKVSSGCIRLTNDDIIDLYQRASIGAKVIVI</sequence>
<evidence type="ECO:0000256" key="8">
    <source>
        <dbReference type="ARBA" id="ARBA00023316"/>
    </source>
</evidence>
<keyword evidence="3" id="KW-0328">Glycosyltransferase</keyword>
<comment type="caution">
    <text evidence="12">The sequence shown here is derived from an EMBL/GenBank/DDBJ whole genome shotgun (WGS) entry which is preliminary data.</text>
</comment>
<dbReference type="PANTHER" id="PTHR30582">
    <property type="entry name" value="L,D-TRANSPEPTIDASE"/>
    <property type="match status" value="1"/>
</dbReference>